<evidence type="ECO:0000313" key="9">
    <source>
        <dbReference type="Proteomes" id="UP001164746"/>
    </source>
</evidence>
<feature type="non-terminal residue" evidence="8">
    <location>
        <position position="1"/>
    </location>
</feature>
<reference evidence="8" key="1">
    <citation type="submission" date="2022-11" db="EMBL/GenBank/DDBJ databases">
        <title>Centuries of genome instability and evolution in soft-shell clam transmissible cancer (bioRxiv).</title>
        <authorList>
            <person name="Hart S.F.M."/>
            <person name="Yonemitsu M.A."/>
            <person name="Giersch R.M."/>
            <person name="Beal B.F."/>
            <person name="Arriagada G."/>
            <person name="Davis B.W."/>
            <person name="Ostrander E.A."/>
            <person name="Goff S.P."/>
            <person name="Metzger M.J."/>
        </authorList>
    </citation>
    <scope>NUCLEOTIDE SEQUENCE</scope>
    <source>
        <strain evidence="8">MELC-2E11</strain>
        <tissue evidence="8">Siphon/mantle</tissue>
    </source>
</reference>
<dbReference type="InterPro" id="IPR015500">
    <property type="entry name" value="Peptidase_S8_subtilisin-rel"/>
</dbReference>
<dbReference type="SUPFAM" id="SSF52743">
    <property type="entry name" value="Subtilisin-like"/>
    <property type="match status" value="1"/>
</dbReference>
<feature type="domain" description="P/Homo B" evidence="7">
    <location>
        <begin position="416"/>
        <end position="474"/>
    </location>
</feature>
<name>A0ABY7DIV9_MYAAR</name>
<feature type="non-terminal residue" evidence="8">
    <location>
        <position position="501"/>
    </location>
</feature>
<keyword evidence="9" id="KW-1185">Reference proteome</keyword>
<evidence type="ECO:0000313" key="8">
    <source>
        <dbReference type="EMBL" id="WAQ96280.1"/>
    </source>
</evidence>
<dbReference type="Pfam" id="PF00082">
    <property type="entry name" value="Peptidase_S8"/>
    <property type="match status" value="1"/>
</dbReference>
<comment type="similarity">
    <text evidence="5">Belongs to the peptidase S8 family.</text>
</comment>
<feature type="active site" description="Charge relay system" evidence="5">
    <location>
        <position position="158"/>
    </location>
</feature>
<dbReference type="SUPFAM" id="SSF49785">
    <property type="entry name" value="Galactose-binding domain-like"/>
    <property type="match status" value="1"/>
</dbReference>
<dbReference type="InterPro" id="IPR036852">
    <property type="entry name" value="Peptidase_S8/S53_dom_sf"/>
</dbReference>
<evidence type="ECO:0000256" key="3">
    <source>
        <dbReference type="ARBA" id="ARBA00022801"/>
    </source>
</evidence>
<dbReference type="PANTHER" id="PTHR42884">
    <property type="entry name" value="PROPROTEIN CONVERTASE SUBTILISIN/KEXIN-RELATED"/>
    <property type="match status" value="1"/>
</dbReference>
<dbReference type="PROSITE" id="PS51892">
    <property type="entry name" value="SUBTILASE"/>
    <property type="match status" value="1"/>
</dbReference>
<dbReference type="InterPro" id="IPR008979">
    <property type="entry name" value="Galactose-bd-like_sf"/>
</dbReference>
<accession>A0ABY7DIV9</accession>
<proteinExistence type="inferred from homology"/>
<feature type="active site" description="Charge relay system" evidence="5">
    <location>
        <position position="204"/>
    </location>
</feature>
<dbReference type="InterPro" id="IPR002884">
    <property type="entry name" value="P_dom"/>
</dbReference>
<gene>
    <name evidence="8" type="ORF">MAR_028970</name>
</gene>
<organism evidence="8 9">
    <name type="scientific">Mya arenaria</name>
    <name type="common">Soft-shell clam</name>
    <dbReference type="NCBI Taxonomy" id="6604"/>
    <lineage>
        <taxon>Eukaryota</taxon>
        <taxon>Metazoa</taxon>
        <taxon>Spiralia</taxon>
        <taxon>Lophotrochozoa</taxon>
        <taxon>Mollusca</taxon>
        <taxon>Bivalvia</taxon>
        <taxon>Autobranchia</taxon>
        <taxon>Heteroconchia</taxon>
        <taxon>Euheterodonta</taxon>
        <taxon>Imparidentia</taxon>
        <taxon>Neoheterodontei</taxon>
        <taxon>Myida</taxon>
        <taxon>Myoidea</taxon>
        <taxon>Myidae</taxon>
        <taxon>Mya</taxon>
    </lineage>
</organism>
<dbReference type="PANTHER" id="PTHR42884:SF14">
    <property type="entry name" value="NEUROENDOCRINE CONVERTASE 1"/>
    <property type="match status" value="1"/>
</dbReference>
<dbReference type="InterPro" id="IPR000209">
    <property type="entry name" value="Peptidase_S8/S53_dom"/>
</dbReference>
<protein>
    <submittedName>
        <fullName evidence="8">FURI1-like protein</fullName>
    </submittedName>
</protein>
<dbReference type="Gene3D" id="3.40.50.200">
    <property type="entry name" value="Peptidase S8/S53 domain"/>
    <property type="match status" value="1"/>
</dbReference>
<keyword evidence="2" id="KW-0165">Cleavage on pair of basic residues</keyword>
<dbReference type="Proteomes" id="UP001164746">
    <property type="component" value="Chromosome 2"/>
</dbReference>
<dbReference type="Pfam" id="PF01483">
    <property type="entry name" value="P_proprotein"/>
    <property type="match status" value="1"/>
</dbReference>
<keyword evidence="4 5" id="KW-0720">Serine protease</keyword>
<keyword evidence="3 5" id="KW-0378">Hydrolase</keyword>
<evidence type="ECO:0000256" key="2">
    <source>
        <dbReference type="ARBA" id="ARBA00022685"/>
    </source>
</evidence>
<evidence type="ECO:0000256" key="1">
    <source>
        <dbReference type="ARBA" id="ARBA00022670"/>
    </source>
</evidence>
<evidence type="ECO:0000256" key="4">
    <source>
        <dbReference type="ARBA" id="ARBA00022825"/>
    </source>
</evidence>
<feature type="active site" description="Charge relay system" evidence="5">
    <location>
        <position position="363"/>
    </location>
</feature>
<evidence type="ECO:0000259" key="7">
    <source>
        <dbReference type="Pfam" id="PF01483"/>
    </source>
</evidence>
<sequence length="501" mass="55978">TNGGNDSLRDVTNRFFVHLRPDDLGLVQDELKTHSLIYHSKVVDNLHIFENESSTIFRATNLELEILKYNIKGKIKQIEQCRRLLVGNDKRHTIATKHLTRKSSALYFRMVQYSAKQHSVDEAHSLLVCPPYWDQQERVDEVWRSSVTGHNILIAVTDIGMDVHHPELYPNIEMSLRWNIVNNNTDVSPDHFPNYYESFGTTNHGNDCGSVIAGVRGNNLCSAGVAPEAKIVPLKLGKVVKFMWDRPVVFDDSLSKALAYRHDRIDIYSNSWDFSSSFKPLDIGSASAIKEGIKRGRNGQGSIYVFPAGRRGNGFANSIYTIAVNNIGVRGKVPKTAYANSATLITAFNEKGRKCWNKFGGSSATTAKVAGICALILDAGISVDRQKEVFVGYSTKNNSVKITQVEYVTVDIPTYTLEEKTFVRLTSSSGTSINLAYETEPISAETEREHIKFATPMFWNENDAGKWTLELTGKTDKGGNEYKQLHLTVFGTVGTKRPIKS</sequence>
<feature type="domain" description="Peptidase S8/S53" evidence="6">
    <location>
        <begin position="149"/>
        <end position="379"/>
    </location>
</feature>
<keyword evidence="1 5" id="KW-0645">Protease</keyword>
<dbReference type="PRINTS" id="PR00723">
    <property type="entry name" value="SUBTILISIN"/>
</dbReference>
<dbReference type="EMBL" id="CP111013">
    <property type="protein sequence ID" value="WAQ96280.1"/>
    <property type="molecule type" value="Genomic_DNA"/>
</dbReference>
<evidence type="ECO:0000259" key="6">
    <source>
        <dbReference type="Pfam" id="PF00082"/>
    </source>
</evidence>
<evidence type="ECO:0000256" key="5">
    <source>
        <dbReference type="PROSITE-ProRule" id="PRU01240"/>
    </source>
</evidence>